<feature type="transmembrane region" description="Helical" evidence="6">
    <location>
        <begin position="106"/>
        <end position="130"/>
    </location>
</feature>
<gene>
    <name evidence="8" type="ORF">DFR79_1088</name>
</gene>
<dbReference type="InterPro" id="IPR052528">
    <property type="entry name" value="Sugar_transport-like"/>
</dbReference>
<feature type="transmembrane region" description="Helical" evidence="6">
    <location>
        <begin position="300"/>
        <end position="319"/>
    </location>
</feature>
<dbReference type="RefSeq" id="WP_133514724.1">
    <property type="nucleotide sequence ID" value="NZ_SNWX01000008.1"/>
</dbReference>
<dbReference type="Proteomes" id="UP000295064">
    <property type="component" value="Unassembled WGS sequence"/>
</dbReference>
<feature type="transmembrane region" description="Helical" evidence="6">
    <location>
        <begin position="232"/>
        <end position="255"/>
    </location>
</feature>
<organism evidence="8 9">
    <name type="scientific">Halanaerobium saccharolyticum</name>
    <dbReference type="NCBI Taxonomy" id="43595"/>
    <lineage>
        <taxon>Bacteria</taxon>
        <taxon>Bacillati</taxon>
        <taxon>Bacillota</taxon>
        <taxon>Clostridia</taxon>
        <taxon>Halanaerobiales</taxon>
        <taxon>Halanaerobiaceae</taxon>
        <taxon>Halanaerobium</taxon>
    </lineage>
</organism>
<feature type="transmembrane region" description="Helical" evidence="6">
    <location>
        <begin position="44"/>
        <end position="65"/>
    </location>
</feature>
<feature type="transmembrane region" description="Helical" evidence="6">
    <location>
        <begin position="325"/>
        <end position="346"/>
    </location>
</feature>
<dbReference type="InterPro" id="IPR020846">
    <property type="entry name" value="MFS_dom"/>
</dbReference>
<evidence type="ECO:0000256" key="1">
    <source>
        <dbReference type="ARBA" id="ARBA00004651"/>
    </source>
</evidence>
<dbReference type="GO" id="GO:0005886">
    <property type="term" value="C:plasma membrane"/>
    <property type="evidence" value="ECO:0007669"/>
    <property type="project" value="UniProtKB-SubCell"/>
</dbReference>
<feature type="transmembrane region" description="Helical" evidence="6">
    <location>
        <begin position="358"/>
        <end position="375"/>
    </location>
</feature>
<dbReference type="PANTHER" id="PTHR23526:SF1">
    <property type="entry name" value="MAJOR FACILITATOR SUPERFAMILY MFS_1"/>
    <property type="match status" value="1"/>
</dbReference>
<keyword evidence="4 6" id="KW-1133">Transmembrane helix</keyword>
<evidence type="ECO:0000313" key="8">
    <source>
        <dbReference type="EMBL" id="TDO91982.1"/>
    </source>
</evidence>
<comment type="caution">
    <text evidence="8">The sequence shown here is derived from an EMBL/GenBank/DDBJ whole genome shotgun (WGS) entry which is preliminary data.</text>
</comment>
<evidence type="ECO:0000256" key="6">
    <source>
        <dbReference type="SAM" id="Phobius"/>
    </source>
</evidence>
<name>A0A4R6LTL2_9FIRM</name>
<dbReference type="Pfam" id="PF07690">
    <property type="entry name" value="MFS_1"/>
    <property type="match status" value="1"/>
</dbReference>
<evidence type="ECO:0000259" key="7">
    <source>
        <dbReference type="PROSITE" id="PS50850"/>
    </source>
</evidence>
<dbReference type="InterPro" id="IPR011701">
    <property type="entry name" value="MFS"/>
</dbReference>
<evidence type="ECO:0000256" key="2">
    <source>
        <dbReference type="ARBA" id="ARBA00022448"/>
    </source>
</evidence>
<feature type="transmembrane region" description="Helical" evidence="6">
    <location>
        <begin position="77"/>
        <end position="100"/>
    </location>
</feature>
<proteinExistence type="predicted"/>
<keyword evidence="5 6" id="KW-0472">Membrane</keyword>
<feature type="transmembrane region" description="Helical" evidence="6">
    <location>
        <begin position="381"/>
        <end position="402"/>
    </location>
</feature>
<dbReference type="GO" id="GO:0022857">
    <property type="term" value="F:transmembrane transporter activity"/>
    <property type="evidence" value="ECO:0007669"/>
    <property type="project" value="InterPro"/>
</dbReference>
<dbReference type="SUPFAM" id="SSF103473">
    <property type="entry name" value="MFS general substrate transporter"/>
    <property type="match status" value="1"/>
</dbReference>
<dbReference type="PANTHER" id="PTHR23526">
    <property type="entry name" value="INTEGRAL MEMBRANE TRANSPORT PROTEIN-RELATED"/>
    <property type="match status" value="1"/>
</dbReference>
<feature type="domain" description="Major facilitator superfamily (MFS) profile" evidence="7">
    <location>
        <begin position="8"/>
        <end position="408"/>
    </location>
</feature>
<evidence type="ECO:0000256" key="3">
    <source>
        <dbReference type="ARBA" id="ARBA00022692"/>
    </source>
</evidence>
<feature type="transmembrane region" description="Helical" evidence="6">
    <location>
        <begin position="151"/>
        <end position="168"/>
    </location>
</feature>
<feature type="transmembrane region" description="Helical" evidence="6">
    <location>
        <begin position="12"/>
        <end position="32"/>
    </location>
</feature>
<protein>
    <submittedName>
        <fullName evidence="8">Sugar phosphate permease</fullName>
    </submittedName>
</protein>
<comment type="subcellular location">
    <subcellularLocation>
        <location evidence="1">Cell membrane</location>
        <topology evidence="1">Multi-pass membrane protein</topology>
    </subcellularLocation>
</comment>
<keyword evidence="2" id="KW-0813">Transport</keyword>
<keyword evidence="3 6" id="KW-0812">Transmembrane</keyword>
<evidence type="ECO:0000313" key="9">
    <source>
        <dbReference type="Proteomes" id="UP000295064"/>
    </source>
</evidence>
<dbReference type="PROSITE" id="PS50850">
    <property type="entry name" value="MFS"/>
    <property type="match status" value="1"/>
</dbReference>
<dbReference type="OrthoDB" id="2380045at2"/>
<dbReference type="Gene3D" id="1.20.1250.20">
    <property type="entry name" value="MFS general substrate transporter like domains"/>
    <property type="match status" value="2"/>
</dbReference>
<dbReference type="AlphaFoldDB" id="A0A4R6LTL2"/>
<feature type="transmembrane region" description="Helical" evidence="6">
    <location>
        <begin position="267"/>
        <end position="288"/>
    </location>
</feature>
<reference evidence="8 9" key="1">
    <citation type="submission" date="2019-03" db="EMBL/GenBank/DDBJ databases">
        <title>Subsurface microbial communities from deep shales in Ohio and West Virginia, USA.</title>
        <authorList>
            <person name="Wrighton K."/>
        </authorList>
    </citation>
    <scope>NUCLEOTIDE SEQUENCE [LARGE SCALE GENOMIC DNA]</scope>
    <source>
        <strain evidence="8 9">MA284_T2</strain>
    </source>
</reference>
<sequence>MNKSLKKSYLIFIWHGFFLTLTMSMIDFNTVFPSLVSTLIDSKIIFGLLYSIMLGAPRIFNIIFSHYMNAYDYRKKFLLIGIYLRAFSFLGMAAFTYYFGSSSPNIVIISFFFWVLVFSISGGFASISYGDIIAKTVGREERGKLYASKQFAASLAAFMGGMVVQNIFSGDKFGFPLNYSITLFIGFVGLLIAAFAFWMIKEPPSVNKDEDLLSLKEYIKKVPAILKKDKDFASFIIIENMASFSLMLLPFYIVYAQDSFGIGTDYIGRYLLFQIAGTIVSNLLWGYISDKLNSQAVVRICILGGAVIPIIALLLSNFGPETYSMIFFLIGFLISGRKVGFEPYLLEIAPDDRRTVYLGIRGTLNFLVVLLPLMGGIFIDFFGYLFTFILVSVVMSAAYYLLRRKSIRQEIRCR</sequence>
<evidence type="ECO:0000256" key="4">
    <source>
        <dbReference type="ARBA" id="ARBA00022989"/>
    </source>
</evidence>
<dbReference type="InterPro" id="IPR036259">
    <property type="entry name" value="MFS_trans_sf"/>
</dbReference>
<evidence type="ECO:0000256" key="5">
    <source>
        <dbReference type="ARBA" id="ARBA00023136"/>
    </source>
</evidence>
<accession>A0A4R6LTL2</accession>
<dbReference type="EMBL" id="SNWX01000008">
    <property type="protein sequence ID" value="TDO91982.1"/>
    <property type="molecule type" value="Genomic_DNA"/>
</dbReference>
<feature type="transmembrane region" description="Helical" evidence="6">
    <location>
        <begin position="180"/>
        <end position="200"/>
    </location>
</feature>